<dbReference type="InterPro" id="IPR031336">
    <property type="entry name" value="CDC73_C"/>
</dbReference>
<dbReference type="FunFam" id="3.40.50.11990:FF:000004">
    <property type="entry name" value="Potential RNA Pol II elongation accessory factor"/>
    <property type="match status" value="1"/>
</dbReference>
<evidence type="ECO:0000256" key="5">
    <source>
        <dbReference type="SAM" id="MobiDB-lite"/>
    </source>
</evidence>
<evidence type="ECO:0000256" key="2">
    <source>
        <dbReference type="ARBA" id="ARBA00010427"/>
    </source>
</evidence>
<evidence type="ECO:0000256" key="3">
    <source>
        <dbReference type="ARBA" id="ARBA00023163"/>
    </source>
</evidence>
<dbReference type="InterPro" id="IPR038103">
    <property type="entry name" value="CDC73_C_sf"/>
</dbReference>
<sequence>MASDPLALLRQSIADSRPVELLTASSEPTTTLTDAASLRFSQSSGEPVVVPKEAATRYARSDARTEFYSVGQLWVVWDKRDASLKDFMQSFTALGVGNVPIADRRAVQSYLAGESDGGARVGEGKAPVPEAGPSRPVAPKRKYEVNAADLDFCKKLRAEEIELRDRNTVLRVAGTGKVNNFEQFVKGVMSDKIRALRKSFDGRSAAPAPSAAPVDVNRARKHKQSHPIIMISSSPTSLITMWNVKQFLEEGVFESSDVARANEMREGNMHVADIVRVLRKRQGPTGETTTEYRVVDSVDGLQKCGQDPWDRVICVVTTGQAWQFKPYKWVDPRMLFRHVKGIYFQWHNESANPAVRDWNVTEMRIDRNRRHTDRQVVAEFWRNLDTFRRR</sequence>
<feature type="region of interest" description="Disordered" evidence="5">
    <location>
        <begin position="116"/>
        <end position="138"/>
    </location>
</feature>
<name>A0AA48L8T0_9TREE</name>
<dbReference type="GeneID" id="85497947"/>
<evidence type="ECO:0000313" key="8">
    <source>
        <dbReference type="Proteomes" id="UP001233271"/>
    </source>
</evidence>
<dbReference type="RefSeq" id="XP_060459342.1">
    <property type="nucleotide sequence ID" value="XM_060603004.1"/>
</dbReference>
<keyword evidence="3" id="KW-0804">Transcription</keyword>
<dbReference type="AlphaFoldDB" id="A0AA48L8T0"/>
<dbReference type="PANTHER" id="PTHR12466:SF8">
    <property type="entry name" value="PARAFIBROMIN"/>
    <property type="match status" value="1"/>
</dbReference>
<organism evidence="7 8">
    <name type="scientific">Cutaneotrichosporon cavernicola</name>
    <dbReference type="NCBI Taxonomy" id="279322"/>
    <lineage>
        <taxon>Eukaryota</taxon>
        <taxon>Fungi</taxon>
        <taxon>Dikarya</taxon>
        <taxon>Basidiomycota</taxon>
        <taxon>Agaricomycotina</taxon>
        <taxon>Tremellomycetes</taxon>
        <taxon>Trichosporonales</taxon>
        <taxon>Trichosporonaceae</taxon>
        <taxon>Cutaneotrichosporon</taxon>
    </lineage>
</organism>
<dbReference type="GO" id="GO:0032968">
    <property type="term" value="P:positive regulation of transcription elongation by RNA polymerase II"/>
    <property type="evidence" value="ECO:0007669"/>
    <property type="project" value="TreeGrafter"/>
</dbReference>
<evidence type="ECO:0000256" key="4">
    <source>
        <dbReference type="ARBA" id="ARBA00023242"/>
    </source>
</evidence>
<dbReference type="PANTHER" id="PTHR12466">
    <property type="entry name" value="CDC73 DOMAIN PROTEIN"/>
    <property type="match status" value="1"/>
</dbReference>
<proteinExistence type="inferred from homology"/>
<dbReference type="GO" id="GO:0016593">
    <property type="term" value="C:Cdc73/Paf1 complex"/>
    <property type="evidence" value="ECO:0007669"/>
    <property type="project" value="InterPro"/>
</dbReference>
<dbReference type="Gene3D" id="3.40.50.11990">
    <property type="entry name" value="RNA polymerase II accessory factor, Cdc73 C-terminal domain"/>
    <property type="match status" value="1"/>
</dbReference>
<comment type="subcellular location">
    <subcellularLocation>
        <location evidence="1">Nucleus</location>
    </subcellularLocation>
</comment>
<dbReference type="EMBL" id="AP028217">
    <property type="protein sequence ID" value="BEI94077.1"/>
    <property type="molecule type" value="Genomic_DNA"/>
</dbReference>
<evidence type="ECO:0000313" key="7">
    <source>
        <dbReference type="EMBL" id="BEI94077.1"/>
    </source>
</evidence>
<keyword evidence="8" id="KW-1185">Reference proteome</keyword>
<gene>
    <name evidence="7" type="primary">CDC73</name>
    <name evidence="7" type="ORF">CcaverHIS019_0605360</name>
</gene>
<dbReference type="GO" id="GO:0000993">
    <property type="term" value="F:RNA polymerase II complex binding"/>
    <property type="evidence" value="ECO:0007669"/>
    <property type="project" value="TreeGrafter"/>
</dbReference>
<dbReference type="GO" id="GO:0006368">
    <property type="term" value="P:transcription elongation by RNA polymerase II"/>
    <property type="evidence" value="ECO:0007669"/>
    <property type="project" value="InterPro"/>
</dbReference>
<evidence type="ECO:0000256" key="1">
    <source>
        <dbReference type="ARBA" id="ARBA00004123"/>
    </source>
</evidence>
<protein>
    <recommendedName>
        <fullName evidence="6">Cell division control protein 73 C-terminal domain-containing protein</fullName>
    </recommendedName>
</protein>
<dbReference type="KEGG" id="ccac:CcaHIS019_0605360"/>
<dbReference type="Pfam" id="PF05179">
    <property type="entry name" value="CDC73_C"/>
    <property type="match status" value="1"/>
</dbReference>
<reference evidence="7" key="1">
    <citation type="journal article" date="2023" name="BMC Genomics">
        <title>Chromosome-level genome assemblies of Cutaneotrichosporon spp. (Trichosporonales, Basidiomycota) reveal imbalanced evolution between nucleotide sequences and chromosome synteny.</title>
        <authorList>
            <person name="Kobayashi Y."/>
            <person name="Kayamori A."/>
            <person name="Aoki K."/>
            <person name="Shiwa Y."/>
            <person name="Matsutani M."/>
            <person name="Fujita N."/>
            <person name="Sugita T."/>
            <person name="Iwasaki W."/>
            <person name="Tanaka N."/>
            <person name="Takashima M."/>
        </authorList>
    </citation>
    <scope>NUCLEOTIDE SEQUENCE</scope>
    <source>
        <strain evidence="7">HIS019</strain>
    </source>
</reference>
<feature type="domain" description="Cell division control protein 73 C-terminal" evidence="6">
    <location>
        <begin position="224"/>
        <end position="387"/>
    </location>
</feature>
<evidence type="ECO:0000259" key="6">
    <source>
        <dbReference type="Pfam" id="PF05179"/>
    </source>
</evidence>
<comment type="similarity">
    <text evidence="2">Belongs to the CDC73 family.</text>
</comment>
<keyword evidence="4" id="KW-0539">Nucleus</keyword>
<accession>A0AA48L8T0</accession>
<dbReference type="InterPro" id="IPR007852">
    <property type="entry name" value="Cdc73/Parafibromin"/>
</dbReference>
<dbReference type="Proteomes" id="UP001233271">
    <property type="component" value="Chromosome 6"/>
</dbReference>